<sequence>MAFGKMFEGAIMLHSVPLSAHLVKAMVDRVLDGSVIVFMPIDEVTNITKTLQTFIVWPRHLVSPISGNTTSLWVARILGKEESLYNHKSWGMEDFKPWGIKTPTKQEIINKNELDNGLRKDDWATRFIGSMPSIKYKKYEVIHVGVCAAV</sequence>
<proteinExistence type="predicted"/>
<dbReference type="Gramene" id="rna-AYBTSS11_LOCUS12675">
    <property type="protein sequence ID" value="CAJ1947468.1"/>
    <property type="gene ID" value="gene-AYBTSS11_LOCUS12675"/>
</dbReference>
<evidence type="ECO:0000313" key="2">
    <source>
        <dbReference type="EMBL" id="CAJ1947468.1"/>
    </source>
</evidence>
<accession>A0AA86VLT9</accession>
<reference evidence="2" key="1">
    <citation type="submission" date="2023-10" db="EMBL/GenBank/DDBJ databases">
        <authorList>
            <person name="Domelevo Entfellner J.-B."/>
        </authorList>
    </citation>
    <scope>NUCLEOTIDE SEQUENCE</scope>
</reference>
<feature type="domain" description="DUF8039" evidence="1">
    <location>
        <begin position="9"/>
        <end position="62"/>
    </location>
</feature>
<organism evidence="2 3">
    <name type="scientific">Sphenostylis stenocarpa</name>
    <dbReference type="NCBI Taxonomy" id="92480"/>
    <lineage>
        <taxon>Eukaryota</taxon>
        <taxon>Viridiplantae</taxon>
        <taxon>Streptophyta</taxon>
        <taxon>Embryophyta</taxon>
        <taxon>Tracheophyta</taxon>
        <taxon>Spermatophyta</taxon>
        <taxon>Magnoliopsida</taxon>
        <taxon>eudicotyledons</taxon>
        <taxon>Gunneridae</taxon>
        <taxon>Pentapetalae</taxon>
        <taxon>rosids</taxon>
        <taxon>fabids</taxon>
        <taxon>Fabales</taxon>
        <taxon>Fabaceae</taxon>
        <taxon>Papilionoideae</taxon>
        <taxon>50 kb inversion clade</taxon>
        <taxon>NPAAA clade</taxon>
        <taxon>indigoferoid/millettioid clade</taxon>
        <taxon>Phaseoleae</taxon>
        <taxon>Sphenostylis</taxon>
    </lineage>
</organism>
<dbReference type="Proteomes" id="UP001189624">
    <property type="component" value="Chromosome 4"/>
</dbReference>
<gene>
    <name evidence="2" type="ORF">AYBTSS11_LOCUS12675</name>
</gene>
<evidence type="ECO:0000313" key="3">
    <source>
        <dbReference type="Proteomes" id="UP001189624"/>
    </source>
</evidence>
<name>A0AA86VLT9_9FABA</name>
<evidence type="ECO:0000259" key="1">
    <source>
        <dbReference type="Pfam" id="PF26133"/>
    </source>
</evidence>
<protein>
    <recommendedName>
        <fullName evidence="1">DUF8039 domain-containing protein</fullName>
    </recommendedName>
</protein>
<keyword evidence="3" id="KW-1185">Reference proteome</keyword>
<dbReference type="Pfam" id="PF26133">
    <property type="entry name" value="DUF8039"/>
    <property type="match status" value="1"/>
</dbReference>
<dbReference type="InterPro" id="IPR058352">
    <property type="entry name" value="DUF8039"/>
</dbReference>
<dbReference type="EMBL" id="OY731401">
    <property type="protein sequence ID" value="CAJ1947468.1"/>
    <property type="molecule type" value="Genomic_DNA"/>
</dbReference>
<dbReference type="AlphaFoldDB" id="A0AA86VLT9"/>